<feature type="compositionally biased region" description="Basic and acidic residues" evidence="1">
    <location>
        <begin position="85"/>
        <end position="94"/>
    </location>
</feature>
<dbReference type="OrthoDB" id="5114162at2"/>
<dbReference type="Proteomes" id="UP000272015">
    <property type="component" value="Unassembled WGS sequence"/>
</dbReference>
<name>A0A3A5MGV0_9MICO</name>
<feature type="compositionally biased region" description="Polar residues" evidence="1">
    <location>
        <begin position="117"/>
        <end position="135"/>
    </location>
</feature>
<dbReference type="EMBL" id="QZVS01000085">
    <property type="protein sequence ID" value="RJT88081.1"/>
    <property type="molecule type" value="Genomic_DNA"/>
</dbReference>
<feature type="compositionally biased region" description="Low complexity" evidence="1">
    <location>
        <begin position="95"/>
        <end position="106"/>
    </location>
</feature>
<accession>A0A3A5MGV0</accession>
<evidence type="ECO:0000313" key="2">
    <source>
        <dbReference type="EMBL" id="RJT88081.1"/>
    </source>
</evidence>
<comment type="caution">
    <text evidence="2">The sequence shown here is derived from an EMBL/GenBank/DDBJ whole genome shotgun (WGS) entry which is preliminary data.</text>
</comment>
<feature type="region of interest" description="Disordered" evidence="1">
    <location>
        <begin position="63"/>
        <end position="135"/>
    </location>
</feature>
<proteinExistence type="predicted"/>
<dbReference type="RefSeq" id="WP_119974889.1">
    <property type="nucleotide sequence ID" value="NZ_JBHSQA010000012.1"/>
</dbReference>
<dbReference type="AlphaFoldDB" id="A0A3A5MGV0"/>
<dbReference type="SUPFAM" id="SSF50249">
    <property type="entry name" value="Nucleic acid-binding proteins"/>
    <property type="match status" value="1"/>
</dbReference>
<feature type="compositionally biased region" description="Basic and acidic residues" evidence="1">
    <location>
        <begin position="67"/>
        <end position="77"/>
    </location>
</feature>
<evidence type="ECO:0008006" key="4">
    <source>
        <dbReference type="Google" id="ProtNLM"/>
    </source>
</evidence>
<keyword evidence="3" id="KW-1185">Reference proteome</keyword>
<sequence length="135" mass="14821">MAIIKIQGTVGSIFQDGKCVKLIEKSTSGDKEYTSRYTAWFDQSPGLSEGDHVNVSGFFSVKQGKPWQDRDGNERQSIDVNVNKARVDTGKGEESQQNTQQSTQQSPPADDPWPATQPASSPATEPDWISQSTPF</sequence>
<organism evidence="2 3">
    <name type="scientific">Cryobacterium melibiosiphilum</name>
    <dbReference type="NCBI Taxonomy" id="995039"/>
    <lineage>
        <taxon>Bacteria</taxon>
        <taxon>Bacillati</taxon>
        <taxon>Actinomycetota</taxon>
        <taxon>Actinomycetes</taxon>
        <taxon>Micrococcales</taxon>
        <taxon>Microbacteriaceae</taxon>
        <taxon>Cryobacterium</taxon>
    </lineage>
</organism>
<evidence type="ECO:0000313" key="3">
    <source>
        <dbReference type="Proteomes" id="UP000272015"/>
    </source>
</evidence>
<dbReference type="Gene3D" id="2.40.50.140">
    <property type="entry name" value="Nucleic acid-binding proteins"/>
    <property type="match status" value="1"/>
</dbReference>
<gene>
    <name evidence="2" type="ORF">D6T64_11875</name>
</gene>
<evidence type="ECO:0000256" key="1">
    <source>
        <dbReference type="SAM" id="MobiDB-lite"/>
    </source>
</evidence>
<reference evidence="2 3" key="1">
    <citation type="submission" date="2018-09" db="EMBL/GenBank/DDBJ databases">
        <title>Novel species of Cryobacterium.</title>
        <authorList>
            <person name="Liu Q."/>
            <person name="Xin Y.-H."/>
        </authorList>
    </citation>
    <scope>NUCLEOTIDE SEQUENCE [LARGE SCALE GENOMIC DNA]</scope>
    <source>
        <strain evidence="2 3">Hh39</strain>
    </source>
</reference>
<dbReference type="InterPro" id="IPR012340">
    <property type="entry name" value="NA-bd_OB-fold"/>
</dbReference>
<protein>
    <recommendedName>
        <fullName evidence="4">Single-stranded DNA-binding protein</fullName>
    </recommendedName>
</protein>